<dbReference type="AlphaFoldDB" id="A0A844A4X0"/>
<evidence type="ECO:0000313" key="1">
    <source>
        <dbReference type="EMBL" id="MQX06925.1"/>
    </source>
</evidence>
<proteinExistence type="predicted"/>
<dbReference type="EMBL" id="WISZ01000021">
    <property type="protein sequence ID" value="MQX06925.1"/>
    <property type="molecule type" value="Genomic_DNA"/>
</dbReference>
<protein>
    <submittedName>
        <fullName evidence="1">Uncharacterized protein</fullName>
    </submittedName>
</protein>
<organism evidence="1 2">
    <name type="scientific">Rhizobium fredii</name>
    <name type="common">Sinorhizobium fredii</name>
    <dbReference type="NCBI Taxonomy" id="380"/>
    <lineage>
        <taxon>Bacteria</taxon>
        <taxon>Pseudomonadati</taxon>
        <taxon>Pseudomonadota</taxon>
        <taxon>Alphaproteobacteria</taxon>
        <taxon>Hyphomicrobiales</taxon>
        <taxon>Rhizobiaceae</taxon>
        <taxon>Sinorhizobium/Ensifer group</taxon>
        <taxon>Sinorhizobium</taxon>
    </lineage>
</organism>
<dbReference type="RefSeq" id="WP_060563288.1">
    <property type="nucleotide sequence ID" value="NZ_WISZ01000021.1"/>
</dbReference>
<dbReference type="Proteomes" id="UP000466694">
    <property type="component" value="Unassembled WGS sequence"/>
</dbReference>
<reference evidence="1 2" key="1">
    <citation type="journal article" date="2013" name="Genome Biol.">
        <title>Comparative genomics of the core and accessory genomes of 48 Sinorhizobium strains comprising five genospecies.</title>
        <authorList>
            <person name="Sugawara M."/>
            <person name="Epstein B."/>
            <person name="Badgley B.D."/>
            <person name="Unno T."/>
            <person name="Xu L."/>
            <person name="Reese J."/>
            <person name="Gyaneshwar P."/>
            <person name="Denny R."/>
            <person name="Mudge J."/>
            <person name="Bharti A.K."/>
            <person name="Farmer A.D."/>
            <person name="May G.D."/>
            <person name="Woodward J.E."/>
            <person name="Medigue C."/>
            <person name="Vallenet D."/>
            <person name="Lajus A."/>
            <person name="Rouy Z."/>
            <person name="Martinez-Vaz B."/>
            <person name="Tiffin P."/>
            <person name="Young N.D."/>
            <person name="Sadowsky M.J."/>
        </authorList>
    </citation>
    <scope>NUCLEOTIDE SEQUENCE [LARGE SCALE GENOMIC DNA]</scope>
    <source>
        <strain evidence="1 2">USDA205</strain>
    </source>
</reference>
<name>A0A844A4X0_RHIFR</name>
<comment type="caution">
    <text evidence="1">The sequence shown here is derived from an EMBL/GenBank/DDBJ whole genome shotgun (WGS) entry which is preliminary data.</text>
</comment>
<gene>
    <name evidence="1" type="ORF">GHK48_00875</name>
</gene>
<sequence length="110" mass="11950">MADQQRRIVINLPRAPRPDETVGLNIVTGPLPLGAEIRFRTASGRLIGSAIPFGRTDPNSQPVFQLSLAGRYIKGSRLEILADMLDAGSSLPRAPTEQELVSVTAWFVPQ</sequence>
<accession>A0A844A4X0</accession>
<evidence type="ECO:0000313" key="2">
    <source>
        <dbReference type="Proteomes" id="UP000466694"/>
    </source>
</evidence>